<reference evidence="3" key="1">
    <citation type="submission" date="2021-02" db="EMBL/GenBank/DDBJ databases">
        <authorList>
            <person name="Nowell W R."/>
        </authorList>
    </citation>
    <scope>NUCLEOTIDE SEQUENCE</scope>
</reference>
<dbReference type="PANTHER" id="PTHR13056:SF0">
    <property type="entry name" value="VACUOLAR FUSION PROTEIN CCZ1 HOMOLOG-RELATED"/>
    <property type="match status" value="1"/>
</dbReference>
<dbReference type="InterPro" id="IPR013176">
    <property type="entry name" value="Ccz1"/>
</dbReference>
<evidence type="ECO:0000259" key="2">
    <source>
        <dbReference type="Pfam" id="PF19031"/>
    </source>
</evidence>
<feature type="domain" description="CCZ1/INTU/HSP4 first Longin" evidence="2">
    <location>
        <begin position="17"/>
        <end position="94"/>
    </location>
</feature>
<sequence length="94" mass="11096">MTSSNERISSSIYLIDYFIYCPLLCEKEGQEDRKILYYYPSDTNLNRQIRTIGYCEGLVKFTETFGFDDPCDSVHFQKTRLLFHKVENDICIAM</sequence>
<dbReference type="Proteomes" id="UP000663836">
    <property type="component" value="Unassembled WGS sequence"/>
</dbReference>
<accession>A0A820IQI0</accession>
<comment type="caution">
    <text evidence="3">The sequence shown here is derived from an EMBL/GenBank/DDBJ whole genome shotgun (WGS) entry which is preliminary data.</text>
</comment>
<comment type="similarity">
    <text evidence="1">Belongs to the CCZ1 family.</text>
</comment>
<organism evidence="3 4">
    <name type="scientific">Rotaria sordida</name>
    <dbReference type="NCBI Taxonomy" id="392033"/>
    <lineage>
        <taxon>Eukaryota</taxon>
        <taxon>Metazoa</taxon>
        <taxon>Spiralia</taxon>
        <taxon>Gnathifera</taxon>
        <taxon>Rotifera</taxon>
        <taxon>Eurotatoria</taxon>
        <taxon>Bdelloidea</taxon>
        <taxon>Philodinida</taxon>
        <taxon>Philodinidae</taxon>
        <taxon>Rotaria</taxon>
    </lineage>
</organism>
<dbReference type="GO" id="GO:0016192">
    <property type="term" value="P:vesicle-mediated transport"/>
    <property type="evidence" value="ECO:0007669"/>
    <property type="project" value="InterPro"/>
</dbReference>
<dbReference type="EMBL" id="CAJOBD010039382">
    <property type="protein sequence ID" value="CAF4313750.1"/>
    <property type="molecule type" value="Genomic_DNA"/>
</dbReference>
<protein>
    <recommendedName>
        <fullName evidence="2">CCZ1/INTU/HSP4 first Longin domain-containing protein</fullName>
    </recommendedName>
</protein>
<dbReference type="AlphaFoldDB" id="A0A820IQI0"/>
<dbReference type="InterPro" id="IPR043987">
    <property type="entry name" value="CCZ1/INTU/HSP4_longin_1"/>
</dbReference>
<evidence type="ECO:0000313" key="4">
    <source>
        <dbReference type="Proteomes" id="UP000663836"/>
    </source>
</evidence>
<proteinExistence type="inferred from homology"/>
<feature type="non-terminal residue" evidence="3">
    <location>
        <position position="1"/>
    </location>
</feature>
<name>A0A820IQI0_9BILA</name>
<evidence type="ECO:0000256" key="1">
    <source>
        <dbReference type="ARBA" id="ARBA00005352"/>
    </source>
</evidence>
<dbReference type="PANTHER" id="PTHR13056">
    <property type="entry name" value="VACUOLAR FUSION PROTEIN CCZ1 HOMOLOG-RELATED"/>
    <property type="match status" value="1"/>
</dbReference>
<dbReference type="Pfam" id="PF19031">
    <property type="entry name" value="Intu_longin_1"/>
    <property type="match status" value="1"/>
</dbReference>
<gene>
    <name evidence="3" type="ORF">JBS370_LOCUS40794</name>
</gene>
<dbReference type="GO" id="GO:0035658">
    <property type="term" value="C:Mon1-Ccz1 complex"/>
    <property type="evidence" value="ECO:0007669"/>
    <property type="project" value="InterPro"/>
</dbReference>
<evidence type="ECO:0000313" key="3">
    <source>
        <dbReference type="EMBL" id="CAF4313750.1"/>
    </source>
</evidence>